<evidence type="ECO:0000256" key="2">
    <source>
        <dbReference type="ARBA" id="ARBA00023015"/>
    </source>
</evidence>
<dbReference type="GO" id="GO:0003700">
    <property type="term" value="F:DNA-binding transcription factor activity"/>
    <property type="evidence" value="ECO:0007669"/>
    <property type="project" value="InterPro"/>
</dbReference>
<comment type="subcellular location">
    <subcellularLocation>
        <location evidence="1">Cytoplasm</location>
    </subcellularLocation>
</comment>
<dbReference type="PROSITE" id="PS50995">
    <property type="entry name" value="HTH_MARR_2"/>
    <property type="match status" value="1"/>
</dbReference>
<reference evidence="9 10" key="1">
    <citation type="submission" date="2018-11" db="EMBL/GenBank/DDBJ databases">
        <title>Novel Erysipelotrichaceae bacterium isolated from small intestine of a swine.</title>
        <authorList>
            <person name="Kim J.S."/>
            <person name="Choe H."/>
            <person name="Lee Y.R."/>
            <person name="Kim K.M."/>
            <person name="Park D.S."/>
        </authorList>
    </citation>
    <scope>NUCLEOTIDE SEQUENCE [LARGE SCALE GENOMIC DNA]</scope>
    <source>
        <strain evidence="9 10">SG0102</strain>
    </source>
</reference>
<evidence type="ECO:0000259" key="8">
    <source>
        <dbReference type="PROSITE" id="PS50995"/>
    </source>
</evidence>
<dbReference type="PANTHER" id="PTHR42756:SF1">
    <property type="entry name" value="TRANSCRIPTIONAL REPRESSOR OF EMRAB OPERON"/>
    <property type="match status" value="1"/>
</dbReference>
<dbReference type="InterPro" id="IPR036390">
    <property type="entry name" value="WH_DNA-bd_sf"/>
</dbReference>
<evidence type="ECO:0000256" key="6">
    <source>
        <dbReference type="ARBA" id="ARBA00047188"/>
    </source>
</evidence>
<evidence type="ECO:0000256" key="4">
    <source>
        <dbReference type="ARBA" id="ARBA00023163"/>
    </source>
</evidence>
<evidence type="ECO:0000313" key="10">
    <source>
        <dbReference type="Proteomes" id="UP000268059"/>
    </source>
</evidence>
<dbReference type="InParanoid" id="A0A3G9J6D2"/>
<evidence type="ECO:0000256" key="3">
    <source>
        <dbReference type="ARBA" id="ARBA00023125"/>
    </source>
</evidence>
<dbReference type="SMART" id="SM00347">
    <property type="entry name" value="HTH_MARR"/>
    <property type="match status" value="1"/>
</dbReference>
<proteinExistence type="inferred from homology"/>
<protein>
    <recommendedName>
        <fullName evidence="6">HTH-type transcriptional regulator SarZ</fullName>
    </recommendedName>
    <alternativeName>
        <fullName evidence="7">Staphylococcal accessory regulator Z</fullName>
    </alternativeName>
</protein>
<dbReference type="Pfam" id="PF22381">
    <property type="entry name" value="Staph_reg_Sar_Rot"/>
    <property type="match status" value="1"/>
</dbReference>
<accession>A0A3G9J6D2</accession>
<organism evidence="9 10">
    <name type="scientific">Intestinibaculum porci</name>
    <dbReference type="NCBI Taxonomy" id="2487118"/>
    <lineage>
        <taxon>Bacteria</taxon>
        <taxon>Bacillati</taxon>
        <taxon>Bacillota</taxon>
        <taxon>Erysipelotrichia</taxon>
        <taxon>Erysipelotrichales</taxon>
        <taxon>Erysipelotrichaceae</taxon>
        <taxon>Intestinibaculum</taxon>
    </lineage>
</organism>
<comment type="similarity">
    <text evidence="5">Belongs to the SarZ family.</text>
</comment>
<evidence type="ECO:0000256" key="7">
    <source>
        <dbReference type="ARBA" id="ARBA00047207"/>
    </source>
</evidence>
<dbReference type="SUPFAM" id="SSF46785">
    <property type="entry name" value="Winged helix' DNA-binding domain"/>
    <property type="match status" value="1"/>
</dbReference>
<dbReference type="GO" id="GO:0003677">
    <property type="term" value="F:DNA binding"/>
    <property type="evidence" value="ECO:0007669"/>
    <property type="project" value="UniProtKB-KW"/>
</dbReference>
<keyword evidence="4" id="KW-0804">Transcription</keyword>
<dbReference type="EMBL" id="AP019309">
    <property type="protein sequence ID" value="BBH26580.1"/>
    <property type="molecule type" value="Genomic_DNA"/>
</dbReference>
<dbReference type="PRINTS" id="PR00598">
    <property type="entry name" value="HTHMARR"/>
</dbReference>
<dbReference type="KEGG" id="ebm:SG0102_15140"/>
<dbReference type="Gene3D" id="1.10.10.10">
    <property type="entry name" value="Winged helix-like DNA-binding domain superfamily/Winged helix DNA-binding domain"/>
    <property type="match status" value="1"/>
</dbReference>
<dbReference type="Proteomes" id="UP000268059">
    <property type="component" value="Chromosome"/>
</dbReference>
<gene>
    <name evidence="9" type="ORF">SG0102_15140</name>
</gene>
<dbReference type="InterPro" id="IPR036388">
    <property type="entry name" value="WH-like_DNA-bd_sf"/>
</dbReference>
<keyword evidence="2" id="KW-0805">Transcription regulation</keyword>
<dbReference type="InterPro" id="IPR000835">
    <property type="entry name" value="HTH_MarR-typ"/>
</dbReference>
<evidence type="ECO:0000256" key="1">
    <source>
        <dbReference type="ARBA" id="ARBA00004496"/>
    </source>
</evidence>
<dbReference type="PANTHER" id="PTHR42756">
    <property type="entry name" value="TRANSCRIPTIONAL REGULATOR, MARR"/>
    <property type="match status" value="1"/>
</dbReference>
<dbReference type="FunCoup" id="A0A3G9J6D2">
    <property type="interactions" value="118"/>
</dbReference>
<dbReference type="InterPro" id="IPR055166">
    <property type="entry name" value="Transc_reg_Sar_Rot_HTH"/>
</dbReference>
<sequence length="142" mass="16647">MKDEMILIALHKIVKDLDHETMQIAGHYGLSFPQFMVLEALMHKDEMCIGDIKDTILSSNGTIPVIIQNLEKQGLLKRRKDLNDRRKSMISLTAQGRQIIEKIVPENTNMYRARFQIWSEEEKRTLIHLLNRYRQLIETGDE</sequence>
<keyword evidence="10" id="KW-1185">Reference proteome</keyword>
<dbReference type="GO" id="GO:0005737">
    <property type="term" value="C:cytoplasm"/>
    <property type="evidence" value="ECO:0007669"/>
    <property type="project" value="UniProtKB-SubCell"/>
</dbReference>
<evidence type="ECO:0000313" key="9">
    <source>
        <dbReference type="EMBL" id="BBH26580.1"/>
    </source>
</evidence>
<evidence type="ECO:0000256" key="5">
    <source>
        <dbReference type="ARBA" id="ARBA00046337"/>
    </source>
</evidence>
<keyword evidence="3" id="KW-0238">DNA-binding</keyword>
<name>A0A3G9J6D2_9FIRM</name>
<feature type="domain" description="HTH marR-type" evidence="8">
    <location>
        <begin position="3"/>
        <end position="135"/>
    </location>
</feature>
<dbReference type="AlphaFoldDB" id="A0A3G9J6D2"/>